<dbReference type="Proteomes" id="UP000053259">
    <property type="component" value="Unassembled WGS sequence"/>
</dbReference>
<accession>A0A0D1Z317</accession>
<name>A0A0D1Z317_9PEZI</name>
<organism evidence="1 2">
    <name type="scientific">Verruconis gallopava</name>
    <dbReference type="NCBI Taxonomy" id="253628"/>
    <lineage>
        <taxon>Eukaryota</taxon>
        <taxon>Fungi</taxon>
        <taxon>Dikarya</taxon>
        <taxon>Ascomycota</taxon>
        <taxon>Pezizomycotina</taxon>
        <taxon>Dothideomycetes</taxon>
        <taxon>Pleosporomycetidae</taxon>
        <taxon>Venturiales</taxon>
        <taxon>Sympoventuriaceae</taxon>
        <taxon>Verruconis</taxon>
    </lineage>
</organism>
<dbReference type="GeneID" id="27310163"/>
<dbReference type="OrthoDB" id="5598268at2759"/>
<proteinExistence type="predicted"/>
<keyword evidence="2" id="KW-1185">Reference proteome</keyword>
<dbReference type="RefSeq" id="XP_016217211.1">
    <property type="nucleotide sequence ID" value="XM_016355195.1"/>
</dbReference>
<sequence>MLWFLSHVHDIAVRHGTYASEPLVCGGPHFSAMSTKTWDGTEGDVRAMISSKNLYLRLSSHVVQLDGAILTDGECNEDTFRRLDCRAAGLSDARWCCLARGRRLQESAHQYKYCCSAFELARNAKRK</sequence>
<dbReference type="InParanoid" id="A0A0D1Z317"/>
<dbReference type="AlphaFoldDB" id="A0A0D1Z317"/>
<reference evidence="1 2" key="1">
    <citation type="submission" date="2015-01" db="EMBL/GenBank/DDBJ databases">
        <title>The Genome Sequence of Ochroconis gallopava CBS43764.</title>
        <authorList>
            <consortium name="The Broad Institute Genomics Platform"/>
            <person name="Cuomo C."/>
            <person name="de Hoog S."/>
            <person name="Gorbushina A."/>
            <person name="Stielow B."/>
            <person name="Teixiera M."/>
            <person name="Abouelleil A."/>
            <person name="Chapman S.B."/>
            <person name="Priest M."/>
            <person name="Young S.K."/>
            <person name="Wortman J."/>
            <person name="Nusbaum C."/>
            <person name="Birren B."/>
        </authorList>
    </citation>
    <scope>NUCLEOTIDE SEQUENCE [LARGE SCALE GENOMIC DNA]</scope>
    <source>
        <strain evidence="1 2">CBS 43764</strain>
    </source>
</reference>
<dbReference type="EMBL" id="KN847533">
    <property type="protein sequence ID" value="KIW07342.1"/>
    <property type="molecule type" value="Genomic_DNA"/>
</dbReference>
<dbReference type="VEuPathDB" id="FungiDB:PV09_02190"/>
<protein>
    <submittedName>
        <fullName evidence="1">Uncharacterized protein</fullName>
    </submittedName>
</protein>
<evidence type="ECO:0000313" key="1">
    <source>
        <dbReference type="EMBL" id="KIW07342.1"/>
    </source>
</evidence>
<dbReference type="HOGENOM" id="CLU_1972162_0_0_1"/>
<evidence type="ECO:0000313" key="2">
    <source>
        <dbReference type="Proteomes" id="UP000053259"/>
    </source>
</evidence>
<gene>
    <name evidence="1" type="ORF">PV09_02190</name>
</gene>